<dbReference type="InterPro" id="IPR020058">
    <property type="entry name" value="Glu/Gln-tRNA-synth_Ib_cat-dom"/>
</dbReference>
<evidence type="ECO:0000256" key="4">
    <source>
        <dbReference type="ARBA" id="ARBA00022833"/>
    </source>
</evidence>
<evidence type="ECO:0000256" key="1">
    <source>
        <dbReference type="ARBA" id="ARBA00022598"/>
    </source>
</evidence>
<keyword evidence="3 7" id="KW-0547">Nucleotide-binding</keyword>
<evidence type="ECO:0000256" key="7">
    <source>
        <dbReference type="RuleBase" id="RU363037"/>
    </source>
</evidence>
<dbReference type="SUPFAM" id="SSF52374">
    <property type="entry name" value="Nucleotidylyl transferase"/>
    <property type="match status" value="1"/>
</dbReference>
<feature type="region of interest" description="Disordered" evidence="8">
    <location>
        <begin position="1"/>
        <end position="21"/>
    </location>
</feature>
<dbReference type="InterPro" id="IPR000924">
    <property type="entry name" value="Glu/Gln-tRNA-synth"/>
</dbReference>
<keyword evidence="4" id="KW-0862">Zinc</keyword>
<evidence type="ECO:0000313" key="10">
    <source>
        <dbReference type="EMBL" id="ERN41108.1"/>
    </source>
</evidence>
<evidence type="ECO:0000256" key="5">
    <source>
        <dbReference type="ARBA" id="ARBA00022840"/>
    </source>
</evidence>
<evidence type="ECO:0000256" key="2">
    <source>
        <dbReference type="ARBA" id="ARBA00022723"/>
    </source>
</evidence>
<dbReference type="PATRIC" id="fig|582515.4.peg.2665"/>
<dbReference type="Proteomes" id="UP000016960">
    <property type="component" value="Unassembled WGS sequence"/>
</dbReference>
<dbReference type="RefSeq" id="WP_022607570.1">
    <property type="nucleotide sequence ID" value="NZ_ASSJ01000055.1"/>
</dbReference>
<dbReference type="InterPro" id="IPR014729">
    <property type="entry name" value="Rossmann-like_a/b/a_fold"/>
</dbReference>
<comment type="similarity">
    <text evidence="7">Belongs to the class-I aminoacyl-tRNA synthetase family.</text>
</comment>
<dbReference type="PANTHER" id="PTHR43311:SF1">
    <property type="entry name" value="GLUTAMYL-Q TRNA(ASP) SYNTHETASE"/>
    <property type="match status" value="1"/>
</dbReference>
<organism evidence="10 11">
    <name type="scientific">Rubidibacter lacunae KORDI 51-2</name>
    <dbReference type="NCBI Taxonomy" id="582515"/>
    <lineage>
        <taxon>Bacteria</taxon>
        <taxon>Bacillati</taxon>
        <taxon>Cyanobacteriota</taxon>
        <taxon>Cyanophyceae</taxon>
        <taxon>Oscillatoriophycideae</taxon>
        <taxon>Chroococcales</taxon>
        <taxon>Aphanothecaceae</taxon>
        <taxon>Rubidibacter</taxon>
    </lineage>
</organism>
<dbReference type="GO" id="GO:0006424">
    <property type="term" value="P:glutamyl-tRNA aminoacylation"/>
    <property type="evidence" value="ECO:0007669"/>
    <property type="project" value="TreeGrafter"/>
</dbReference>
<dbReference type="PANTHER" id="PTHR43311">
    <property type="entry name" value="GLUTAMATE--TRNA LIGASE"/>
    <property type="match status" value="1"/>
</dbReference>
<evidence type="ECO:0000259" key="9">
    <source>
        <dbReference type="Pfam" id="PF00749"/>
    </source>
</evidence>
<protein>
    <submittedName>
        <fullName evidence="10">Glutamyl-and glutaminyl-tRNA synthetase</fullName>
        <ecNumber evidence="10">6.1.1.17</ecNumber>
    </submittedName>
</protein>
<name>U5D961_9CHRO</name>
<dbReference type="Gene3D" id="3.40.50.620">
    <property type="entry name" value="HUPs"/>
    <property type="match status" value="1"/>
</dbReference>
<dbReference type="InterPro" id="IPR049940">
    <property type="entry name" value="GluQ/Sye"/>
</dbReference>
<evidence type="ECO:0000313" key="11">
    <source>
        <dbReference type="Proteomes" id="UP000016960"/>
    </source>
</evidence>
<sequence length="312" mass="34893">MSASSDVPFREHQSMQVTGRLAPTPSGQLHLGNICAFAAAWLSARSQQGRLLLRIEDLDTTRARPAVEADQRHDLEWLGLTWDVETPRQQARDYEVVRERLSDRTYFCRCTRAQIRAGGGTYPGTCRDLGLTAGTLRFRLPPGAVAFRDRCWGERRIDPGRFGDPVLQRRDGIYSYNLAVVADDWRDRVTEVVRGADLLDFTAVQMRLWEALGAPPPTWLHAPLVVGANGCKLSKSHNGLAIAALRAAGWEPARVWQLILPWLGLAGESLADALELFQPEQMRRGPIVLVDLVDDRVPAPQEDMRWRDALAP</sequence>
<dbReference type="OrthoDB" id="9807503at2"/>
<dbReference type="PRINTS" id="PR00987">
    <property type="entry name" value="TRNASYNTHGLU"/>
</dbReference>
<keyword evidence="7" id="KW-0648">Protein biosynthesis</keyword>
<reference evidence="10 11" key="1">
    <citation type="submission" date="2013-05" db="EMBL/GenBank/DDBJ databases">
        <title>Draft genome sequence of Rubidibacter lacunae KORDI 51-2.</title>
        <authorList>
            <person name="Choi D.H."/>
            <person name="Noh J.H."/>
            <person name="Kwon K.-K."/>
            <person name="Lee J.-H."/>
            <person name="Ryu J.-Y."/>
        </authorList>
    </citation>
    <scope>NUCLEOTIDE SEQUENCE [LARGE SCALE GENOMIC DNA]</scope>
    <source>
        <strain evidence="10 11">KORDI 51-2</strain>
    </source>
</reference>
<evidence type="ECO:0000256" key="8">
    <source>
        <dbReference type="SAM" id="MobiDB-lite"/>
    </source>
</evidence>
<evidence type="ECO:0000256" key="3">
    <source>
        <dbReference type="ARBA" id="ARBA00022741"/>
    </source>
</evidence>
<dbReference type="eggNOG" id="COG0008">
    <property type="taxonomic scope" value="Bacteria"/>
</dbReference>
<gene>
    <name evidence="10" type="ORF">KR51_00023700</name>
</gene>
<comment type="caution">
    <text evidence="10">The sequence shown here is derived from an EMBL/GenBank/DDBJ whole genome shotgun (WGS) entry which is preliminary data.</text>
</comment>
<dbReference type="AlphaFoldDB" id="U5D961"/>
<dbReference type="GO" id="GO:0004818">
    <property type="term" value="F:glutamate-tRNA ligase activity"/>
    <property type="evidence" value="ECO:0007669"/>
    <property type="project" value="UniProtKB-EC"/>
</dbReference>
<proteinExistence type="inferred from homology"/>
<dbReference type="GO" id="GO:0005829">
    <property type="term" value="C:cytosol"/>
    <property type="evidence" value="ECO:0007669"/>
    <property type="project" value="TreeGrafter"/>
</dbReference>
<keyword evidence="5 7" id="KW-0067">ATP-binding</keyword>
<dbReference type="EC" id="6.1.1.17" evidence="10"/>
<keyword evidence="11" id="KW-1185">Reference proteome</keyword>
<evidence type="ECO:0000256" key="6">
    <source>
        <dbReference type="ARBA" id="ARBA00023146"/>
    </source>
</evidence>
<accession>U5D961</accession>
<dbReference type="GO" id="GO:0005524">
    <property type="term" value="F:ATP binding"/>
    <property type="evidence" value="ECO:0007669"/>
    <property type="project" value="UniProtKB-KW"/>
</dbReference>
<keyword evidence="2" id="KW-0479">Metal-binding</keyword>
<keyword evidence="6 7" id="KW-0030">Aminoacyl-tRNA synthetase</keyword>
<dbReference type="EMBL" id="ASSJ01000055">
    <property type="protein sequence ID" value="ERN41108.1"/>
    <property type="molecule type" value="Genomic_DNA"/>
</dbReference>
<feature type="domain" description="Glutamyl/glutaminyl-tRNA synthetase class Ib catalytic" evidence="9">
    <location>
        <begin position="16"/>
        <end position="116"/>
    </location>
</feature>
<dbReference type="STRING" id="582515.KR51_00023700"/>
<feature type="domain" description="Glutamyl/glutaminyl-tRNA synthetase class Ib catalytic" evidence="9">
    <location>
        <begin position="135"/>
        <end position="283"/>
    </location>
</feature>
<dbReference type="Pfam" id="PF00749">
    <property type="entry name" value="tRNA-synt_1c"/>
    <property type="match status" value="2"/>
</dbReference>
<dbReference type="InParanoid" id="U5D961"/>
<keyword evidence="1 7" id="KW-0436">Ligase</keyword>